<evidence type="ECO:0000256" key="7">
    <source>
        <dbReference type="ARBA" id="ARBA00022839"/>
    </source>
</evidence>
<dbReference type="InterPro" id="IPR036866">
    <property type="entry name" value="RibonucZ/Hydroxyglut_hydro"/>
</dbReference>
<evidence type="ECO:0000256" key="3">
    <source>
        <dbReference type="ARBA" id="ARBA00022723"/>
    </source>
</evidence>
<dbReference type="Pfam" id="PF07521">
    <property type="entry name" value="RMMBL"/>
    <property type="match status" value="1"/>
</dbReference>
<dbReference type="NCBIfam" id="TIGR00649">
    <property type="entry name" value="MG423"/>
    <property type="match status" value="1"/>
</dbReference>
<dbReference type="SUPFAM" id="SSF56281">
    <property type="entry name" value="Metallo-hydrolase/oxidoreductase"/>
    <property type="match status" value="1"/>
</dbReference>
<feature type="compositionally biased region" description="Basic residues" evidence="10">
    <location>
        <begin position="85"/>
        <end position="97"/>
    </location>
</feature>
<dbReference type="AlphaFoldDB" id="A0A6S6S252"/>
<keyword evidence="8 9" id="KW-0694">RNA-binding</keyword>
<evidence type="ECO:0000256" key="8">
    <source>
        <dbReference type="ARBA" id="ARBA00022884"/>
    </source>
</evidence>
<dbReference type="Pfam" id="PF17770">
    <property type="entry name" value="RNase_J_C"/>
    <property type="match status" value="1"/>
</dbReference>
<keyword evidence="5 9" id="KW-0378">Hydrolase</keyword>
<feature type="compositionally biased region" description="Polar residues" evidence="10">
    <location>
        <begin position="43"/>
        <end position="52"/>
    </location>
</feature>
<dbReference type="InterPro" id="IPR042173">
    <property type="entry name" value="RNase_J_2"/>
</dbReference>
<dbReference type="GO" id="GO:0005737">
    <property type="term" value="C:cytoplasm"/>
    <property type="evidence" value="ECO:0007669"/>
    <property type="project" value="UniProtKB-SubCell"/>
</dbReference>
<gene>
    <name evidence="9" type="primary">rnj</name>
    <name evidence="12" type="ORF">HELGO_WM28764</name>
</gene>
<dbReference type="Gene3D" id="3.60.15.10">
    <property type="entry name" value="Ribonuclease Z/Hydroxyacylglutathione hydrolase-like"/>
    <property type="match status" value="1"/>
</dbReference>
<dbReference type="Gene3D" id="3.10.20.580">
    <property type="match status" value="1"/>
</dbReference>
<dbReference type="CDD" id="cd07714">
    <property type="entry name" value="RNaseJ_MBL-fold"/>
    <property type="match status" value="1"/>
</dbReference>
<evidence type="ECO:0000256" key="5">
    <source>
        <dbReference type="ARBA" id="ARBA00022801"/>
    </source>
</evidence>
<dbReference type="SMART" id="SM00849">
    <property type="entry name" value="Lactamase_B"/>
    <property type="match status" value="1"/>
</dbReference>
<sequence length="708" mass="79321">MENNNNENNENKTSQNTSEEKKPRRDRPERPKRAGNPHRRQQNNKQTVNGNKEQPVREVNGNVEKPNKEVNGNKKTTAANPSTKKPQHKKQNPKKPQHNNPNAKKSNNNKNGGGGGRRPKKFVPGPMSEAMKASIAENVAVNDARMNPWKQINMDNNNKVRFTPLGGLGEIGGNMAVMEDDECAFVIDVGMSFPDETMHGVDILVPDFSYLHAIKDKIVAVIITHAHEDHIGAVPYLYKELQFPIWGTPLALAMIENKFQEHGLMENVKLFNYVTKRKQYDIGTFKLEWMHNTHSIIDACSLAIESKVGTLIHTADFKVDHTPIDNQTMDLQRFAHYGAKGVLCLFSDSTNSHNPGYTKSEAVVGKTFDTLFQLAKGRVLMSTFSSNTHRVYQAMERGIAAGRKICVIGRSMERNIETTRRLGYVDLADKHFIDAHEVPKYPEDQILIVTTGSQGEAMAALSRMASNEHRHVKLKPSDTIIISAHAIPGNEGSVSSLMNKLVKAGVTVRYKDFDNIHVSGHASQGEQQLILRLIQPKFFLPVHGEYNHIYKHSRTAIDCGVDPRNILLMSDGDQIEIATKYLKKVKAVKTGKSYIDNQNNKEIKADVVEDRQKLAADGIVNIAMQINKETKKLIGKAVVSSSGLVPEKESKRFAHEIENIIDTFLINADEKQTSSPKVIEDNIASIVRKFVVRTKRRYPIITPVIFMA</sequence>
<dbReference type="InterPro" id="IPR004613">
    <property type="entry name" value="RNase_J"/>
</dbReference>
<name>A0A6S6S252_9BACT</name>
<comment type="similarity">
    <text evidence="9">Belongs to the metallo-beta-lactamase superfamily. RNA-metabolizing metallo-beta-lactamase-like family. Bacterial RNase J subfamily.</text>
</comment>
<protein>
    <recommendedName>
        <fullName evidence="9">Ribonuclease J</fullName>
        <shortName evidence="9">RNase J</shortName>
        <ecNumber evidence="9">3.1.-.-</ecNumber>
    </recommendedName>
</protein>
<dbReference type="PANTHER" id="PTHR43694">
    <property type="entry name" value="RIBONUCLEASE J"/>
    <property type="match status" value="1"/>
</dbReference>
<keyword evidence="9" id="KW-0698">rRNA processing</keyword>
<dbReference type="InterPro" id="IPR041636">
    <property type="entry name" value="RNase_J_C"/>
</dbReference>
<organism evidence="12">
    <name type="scientific">uncultured Sulfurovum sp</name>
    <dbReference type="NCBI Taxonomy" id="269237"/>
    <lineage>
        <taxon>Bacteria</taxon>
        <taxon>Pseudomonadati</taxon>
        <taxon>Campylobacterota</taxon>
        <taxon>Epsilonproteobacteria</taxon>
        <taxon>Campylobacterales</taxon>
        <taxon>Sulfurovaceae</taxon>
        <taxon>Sulfurovum</taxon>
        <taxon>environmental samples</taxon>
    </lineage>
</organism>
<comment type="subcellular location">
    <subcellularLocation>
        <location evidence="9">Cytoplasm</location>
    </subcellularLocation>
</comment>
<keyword evidence="6" id="KW-0862">Zinc</keyword>
<keyword evidence="3" id="KW-0479">Metal-binding</keyword>
<feature type="compositionally biased region" description="Low complexity" evidence="10">
    <location>
        <begin position="98"/>
        <end position="110"/>
    </location>
</feature>
<feature type="binding site" evidence="9">
    <location>
        <begin position="517"/>
        <end position="521"/>
    </location>
    <ligand>
        <name>substrate</name>
    </ligand>
</feature>
<comment type="function">
    <text evidence="9">An RNase that has 5'-3' exonuclease and possibly endonuclease activity. Involved in maturation of rRNA and in some organisms also mRNA maturation and/or decay.</text>
</comment>
<dbReference type="GO" id="GO:0006364">
    <property type="term" value="P:rRNA processing"/>
    <property type="evidence" value="ECO:0007669"/>
    <property type="project" value="UniProtKB-UniRule"/>
</dbReference>
<feature type="region of interest" description="Disordered" evidence="10">
    <location>
        <begin position="1"/>
        <end position="124"/>
    </location>
</feature>
<dbReference type="Pfam" id="PF00753">
    <property type="entry name" value="Lactamase_B"/>
    <property type="match status" value="1"/>
</dbReference>
<feature type="domain" description="Metallo-beta-lactamase" evidence="11">
    <location>
        <begin position="172"/>
        <end position="368"/>
    </location>
</feature>
<evidence type="ECO:0000313" key="12">
    <source>
        <dbReference type="EMBL" id="CAA6798959.1"/>
    </source>
</evidence>
<dbReference type="Pfam" id="PF22505">
    <property type="entry name" value="RNase_J_b_CASP"/>
    <property type="match status" value="1"/>
</dbReference>
<dbReference type="PANTHER" id="PTHR43694:SF1">
    <property type="entry name" value="RIBONUCLEASE J"/>
    <property type="match status" value="1"/>
</dbReference>
<keyword evidence="7 9" id="KW-0269">Exonuclease</keyword>
<accession>A0A6S6S252</accession>
<dbReference type="GO" id="GO:0004534">
    <property type="term" value="F:5'-3' RNA exonuclease activity"/>
    <property type="evidence" value="ECO:0007669"/>
    <property type="project" value="UniProtKB-UniRule"/>
</dbReference>
<keyword evidence="2 9" id="KW-0540">Nuclease</keyword>
<dbReference type="InterPro" id="IPR011108">
    <property type="entry name" value="RMMBL"/>
</dbReference>
<proteinExistence type="inferred from homology"/>
<comment type="subunit">
    <text evidence="9">Homodimer, may be a subunit of the RNA degradosome.</text>
</comment>
<keyword evidence="1 9" id="KW-0963">Cytoplasm</keyword>
<dbReference type="EMBL" id="CACVAR010000021">
    <property type="protein sequence ID" value="CAA6798959.1"/>
    <property type="molecule type" value="Genomic_DNA"/>
</dbReference>
<dbReference type="InterPro" id="IPR030854">
    <property type="entry name" value="RNase_J_bac"/>
</dbReference>
<dbReference type="HAMAP" id="MF_01491">
    <property type="entry name" value="RNase_J_bact"/>
    <property type="match status" value="1"/>
</dbReference>
<dbReference type="Gene3D" id="3.40.50.10710">
    <property type="entry name" value="Metallo-hydrolase/oxidoreductase"/>
    <property type="match status" value="1"/>
</dbReference>
<evidence type="ECO:0000256" key="10">
    <source>
        <dbReference type="SAM" id="MobiDB-lite"/>
    </source>
</evidence>
<dbReference type="InterPro" id="IPR001279">
    <property type="entry name" value="Metallo-B-lactamas"/>
</dbReference>
<evidence type="ECO:0000256" key="4">
    <source>
        <dbReference type="ARBA" id="ARBA00022759"/>
    </source>
</evidence>
<evidence type="ECO:0000259" key="11">
    <source>
        <dbReference type="SMART" id="SM00849"/>
    </source>
</evidence>
<dbReference type="InterPro" id="IPR055132">
    <property type="entry name" value="RNase_J_b_CASP"/>
</dbReference>
<evidence type="ECO:0000256" key="6">
    <source>
        <dbReference type="ARBA" id="ARBA00022833"/>
    </source>
</evidence>
<dbReference type="GO" id="GO:0008270">
    <property type="term" value="F:zinc ion binding"/>
    <property type="evidence" value="ECO:0007669"/>
    <property type="project" value="InterPro"/>
</dbReference>
<evidence type="ECO:0000256" key="1">
    <source>
        <dbReference type="ARBA" id="ARBA00022490"/>
    </source>
</evidence>
<feature type="compositionally biased region" description="Basic and acidic residues" evidence="10">
    <location>
        <begin position="18"/>
        <end position="32"/>
    </location>
</feature>
<evidence type="ECO:0000256" key="9">
    <source>
        <dbReference type="HAMAP-Rule" id="MF_01491"/>
    </source>
</evidence>
<keyword evidence="4 9" id="KW-0255">Endonuclease</keyword>
<feature type="compositionally biased region" description="Basic residues" evidence="10">
    <location>
        <begin position="33"/>
        <end position="42"/>
    </location>
</feature>
<dbReference type="GO" id="GO:0004521">
    <property type="term" value="F:RNA endonuclease activity"/>
    <property type="evidence" value="ECO:0007669"/>
    <property type="project" value="UniProtKB-UniRule"/>
</dbReference>
<dbReference type="EC" id="3.1.-.-" evidence="9"/>
<evidence type="ECO:0000256" key="2">
    <source>
        <dbReference type="ARBA" id="ARBA00022722"/>
    </source>
</evidence>
<reference evidence="12" key="1">
    <citation type="submission" date="2020-01" db="EMBL/GenBank/DDBJ databases">
        <authorList>
            <person name="Meier V. D."/>
            <person name="Meier V D."/>
        </authorList>
    </citation>
    <scope>NUCLEOTIDE SEQUENCE</scope>
    <source>
        <strain evidence="12">HLG_WM_MAG_03</strain>
    </source>
</reference>
<feature type="compositionally biased region" description="Polar residues" evidence="10">
    <location>
        <begin position="73"/>
        <end position="83"/>
    </location>
</feature>
<dbReference type="GO" id="GO:0003723">
    <property type="term" value="F:RNA binding"/>
    <property type="evidence" value="ECO:0007669"/>
    <property type="project" value="UniProtKB-UniRule"/>
</dbReference>